<accession>A0ABD2Q3W4</accession>
<dbReference type="Proteomes" id="UP001626550">
    <property type="component" value="Unassembled WGS sequence"/>
</dbReference>
<keyword evidence="1" id="KW-0175">Coiled coil</keyword>
<gene>
    <name evidence="2" type="ORF">Ciccas_007127</name>
</gene>
<evidence type="ECO:0000256" key="1">
    <source>
        <dbReference type="SAM" id="Coils"/>
    </source>
</evidence>
<reference evidence="2 3" key="1">
    <citation type="submission" date="2024-11" db="EMBL/GenBank/DDBJ databases">
        <title>Adaptive evolution of stress response genes in parasites aligns with host niche diversity.</title>
        <authorList>
            <person name="Hahn C."/>
            <person name="Resl P."/>
        </authorList>
    </citation>
    <scope>NUCLEOTIDE SEQUENCE [LARGE SCALE GENOMIC DNA]</scope>
    <source>
        <strain evidence="2">EGGRZ-B1_66</strain>
        <tissue evidence="2">Body</tissue>
    </source>
</reference>
<organism evidence="2 3">
    <name type="scientific">Cichlidogyrus casuarinus</name>
    <dbReference type="NCBI Taxonomy" id="1844966"/>
    <lineage>
        <taxon>Eukaryota</taxon>
        <taxon>Metazoa</taxon>
        <taxon>Spiralia</taxon>
        <taxon>Lophotrochozoa</taxon>
        <taxon>Platyhelminthes</taxon>
        <taxon>Monogenea</taxon>
        <taxon>Monopisthocotylea</taxon>
        <taxon>Dactylogyridea</taxon>
        <taxon>Ancyrocephalidae</taxon>
        <taxon>Cichlidogyrus</taxon>
    </lineage>
</organism>
<proteinExistence type="predicted"/>
<evidence type="ECO:0000313" key="2">
    <source>
        <dbReference type="EMBL" id="KAL3314259.1"/>
    </source>
</evidence>
<dbReference type="AlphaFoldDB" id="A0ABD2Q3W4"/>
<name>A0ABD2Q3W4_9PLAT</name>
<sequence length="521" mass="61060">MTDFGQVHDFLNMVEGFYNSADYKSQYHNDSSTSLVVCLFRLENNETFLQLMNTLESENSIETCTTKLNEDNIDWRDSFYALGTVILNHHNDHQEKFNTLAYVIEKGKNTVTIDESQKVKIVKKFQTYKQKFLRIFADPEFTFNPYRNGLVFFIHQIWEVNCGFTKALDCCKIFETVMMLEFLLTVLLAKIELYGKKMHNYLLLVYKGDKEKRKEFFESNKDVSSCPTSWIFYFLTDKQYKQFLGLLKSYRIKKEIERMLTDALAKLKNKKLKDKAMSQSFLHLMSVTALVITTEALTKEEKANKLDDAHKQVEEKLQTNFPDMKFDNYLRWSDRMCEHLGKCTKSSRAYCYASLAYEVYRLKCYMKLEYPDKSVICMIIVLLCIAPLVKLLQLETNKDDSLMKGYTDLEEWVADFIETVRKDAKDKKVIVDVFDKSDGPQIVENDNYLNVDYEKKEEVTELAMCQSFFDLVDGIISPLDYKRHRNEDQYFQICSKQGEEFAIIGGSNENLLGNRIQSSKK</sequence>
<comment type="caution">
    <text evidence="2">The sequence shown here is derived from an EMBL/GenBank/DDBJ whole genome shotgun (WGS) entry which is preliminary data.</text>
</comment>
<dbReference type="EMBL" id="JBJKFK010001053">
    <property type="protein sequence ID" value="KAL3314259.1"/>
    <property type="molecule type" value="Genomic_DNA"/>
</dbReference>
<keyword evidence="3" id="KW-1185">Reference proteome</keyword>
<evidence type="ECO:0000313" key="3">
    <source>
        <dbReference type="Proteomes" id="UP001626550"/>
    </source>
</evidence>
<protein>
    <submittedName>
        <fullName evidence="2">Uncharacterized protein</fullName>
    </submittedName>
</protein>
<feature type="coiled-coil region" evidence="1">
    <location>
        <begin position="253"/>
        <end position="319"/>
    </location>
</feature>